<feature type="transmembrane region" description="Helical" evidence="5">
    <location>
        <begin position="161"/>
        <end position="182"/>
    </location>
</feature>
<reference evidence="7" key="2">
    <citation type="submission" date="2014-07" db="EMBL/GenBank/DDBJ databases">
        <authorList>
            <person name="Hull J."/>
        </authorList>
    </citation>
    <scope>NUCLEOTIDE SEQUENCE</scope>
</reference>
<evidence type="ECO:0000256" key="4">
    <source>
        <dbReference type="ARBA" id="ARBA00023136"/>
    </source>
</evidence>
<gene>
    <name evidence="7" type="primary">FTSH4</name>
    <name evidence="7" type="ORF">CM83_68711</name>
    <name evidence="8" type="ORF">g.38299</name>
</gene>
<dbReference type="EMBL" id="GDHC01005545">
    <property type="protein sequence ID" value="JAQ13084.1"/>
    <property type="molecule type" value="Transcribed_RNA"/>
</dbReference>
<reference evidence="7" key="1">
    <citation type="journal article" date="2014" name="PLoS ONE">
        <title>Transcriptome-Based Identification of ABC Transporters in the Western Tarnished Plant Bug Lygus hesperus.</title>
        <authorList>
            <person name="Hull J.J."/>
            <person name="Chaney K."/>
            <person name="Geib S.M."/>
            <person name="Fabrick J.A."/>
            <person name="Brent C.S."/>
            <person name="Walsh D."/>
            <person name="Lavine L.C."/>
        </authorList>
    </citation>
    <scope>NUCLEOTIDE SEQUENCE</scope>
</reference>
<evidence type="ECO:0000313" key="8">
    <source>
        <dbReference type="EMBL" id="JAQ13084.1"/>
    </source>
</evidence>
<comment type="subcellular location">
    <subcellularLocation>
        <location evidence="1">Endomembrane system</location>
        <topology evidence="1">Multi-pass membrane protein</topology>
    </subcellularLocation>
</comment>
<evidence type="ECO:0000256" key="3">
    <source>
        <dbReference type="ARBA" id="ARBA00022989"/>
    </source>
</evidence>
<proteinExistence type="predicted"/>
<accession>A0A0A9XFN3</accession>
<keyword evidence="7" id="KW-0645">Protease</keyword>
<evidence type="ECO:0000256" key="5">
    <source>
        <dbReference type="SAM" id="Phobius"/>
    </source>
</evidence>
<evidence type="ECO:0000259" key="6">
    <source>
        <dbReference type="Pfam" id="PF02656"/>
    </source>
</evidence>
<dbReference type="GO" id="GO:0012505">
    <property type="term" value="C:endomembrane system"/>
    <property type="evidence" value="ECO:0007669"/>
    <property type="project" value="UniProtKB-SubCell"/>
</dbReference>
<dbReference type="EMBL" id="GBHO01025133">
    <property type="protein sequence ID" value="JAG18471.1"/>
    <property type="molecule type" value="Transcribed_RNA"/>
</dbReference>
<keyword evidence="2 5" id="KW-0812">Transmembrane</keyword>
<name>A0A0A9XFN3_LYGHE</name>
<keyword evidence="7" id="KW-0482">Metalloprotease</keyword>
<feature type="domain" description="DUF202" evidence="6">
    <location>
        <begin position="80"/>
        <end position="143"/>
    </location>
</feature>
<dbReference type="InterPro" id="IPR003807">
    <property type="entry name" value="DUF202"/>
</dbReference>
<keyword evidence="3 5" id="KW-1133">Transmembrane helix</keyword>
<evidence type="ECO:0000256" key="1">
    <source>
        <dbReference type="ARBA" id="ARBA00004127"/>
    </source>
</evidence>
<feature type="transmembrane region" description="Helical" evidence="5">
    <location>
        <begin position="89"/>
        <end position="112"/>
    </location>
</feature>
<protein>
    <submittedName>
        <fullName evidence="7">ATP-dependent zinc metalloprotease FTSH 4, mitochondrial</fullName>
    </submittedName>
</protein>
<dbReference type="GO" id="GO:0006508">
    <property type="term" value="P:proteolysis"/>
    <property type="evidence" value="ECO:0007669"/>
    <property type="project" value="UniProtKB-KW"/>
</dbReference>
<sequence length="217" mass="24521">MEENDTLLSRNTNYGSIVNDDPGSLHPVSIDGMDNAAHPASLAVAGNRGDRVKQGTIDTQKCKDTKDNVLSILKSKYNMKNHMANERTFFKYLFTGIHIGGIGTLVLSYFTTNDIRKIYLVLFIWIIAFCFMFWGLYNYYKRKWMMESGLFKATSLLNPHTPAIVTVTFIYIVVLIIAYALVTNQYPSRHLYSHRVSQPVVDPTVYNTTAGSYPASP</sequence>
<reference evidence="8" key="3">
    <citation type="journal article" date="2016" name="Gigascience">
        <title>De novo construction of an expanded transcriptome assembly for the western tarnished plant bug, Lygus hesperus.</title>
        <authorList>
            <person name="Tassone E.E."/>
            <person name="Geib S.M."/>
            <person name="Hall B."/>
            <person name="Fabrick J.A."/>
            <person name="Brent C.S."/>
            <person name="Hull J.J."/>
        </authorList>
    </citation>
    <scope>NUCLEOTIDE SEQUENCE</scope>
</reference>
<organism evidence="7">
    <name type="scientific">Lygus hesperus</name>
    <name type="common">Western plant bug</name>
    <dbReference type="NCBI Taxonomy" id="30085"/>
    <lineage>
        <taxon>Eukaryota</taxon>
        <taxon>Metazoa</taxon>
        <taxon>Ecdysozoa</taxon>
        <taxon>Arthropoda</taxon>
        <taxon>Hexapoda</taxon>
        <taxon>Insecta</taxon>
        <taxon>Pterygota</taxon>
        <taxon>Neoptera</taxon>
        <taxon>Paraneoptera</taxon>
        <taxon>Hemiptera</taxon>
        <taxon>Heteroptera</taxon>
        <taxon>Panheteroptera</taxon>
        <taxon>Cimicomorpha</taxon>
        <taxon>Miridae</taxon>
        <taxon>Mirini</taxon>
        <taxon>Lygus</taxon>
    </lineage>
</organism>
<evidence type="ECO:0000256" key="2">
    <source>
        <dbReference type="ARBA" id="ARBA00022692"/>
    </source>
</evidence>
<dbReference type="GO" id="GO:0008237">
    <property type="term" value="F:metallopeptidase activity"/>
    <property type="evidence" value="ECO:0007669"/>
    <property type="project" value="UniProtKB-KW"/>
</dbReference>
<dbReference type="AlphaFoldDB" id="A0A0A9XFN3"/>
<keyword evidence="7" id="KW-0378">Hydrolase</keyword>
<keyword evidence="4 5" id="KW-0472">Membrane</keyword>
<feature type="transmembrane region" description="Helical" evidence="5">
    <location>
        <begin position="118"/>
        <end position="140"/>
    </location>
</feature>
<evidence type="ECO:0000313" key="7">
    <source>
        <dbReference type="EMBL" id="JAG18471.1"/>
    </source>
</evidence>
<dbReference type="Pfam" id="PF02656">
    <property type="entry name" value="DUF202"/>
    <property type="match status" value="1"/>
</dbReference>